<name>A0ABN9QMZ6_9DINO</name>
<feature type="non-terminal residue" evidence="2">
    <location>
        <position position="70"/>
    </location>
</feature>
<feature type="region of interest" description="Disordered" evidence="1">
    <location>
        <begin position="1"/>
        <end position="29"/>
    </location>
</feature>
<evidence type="ECO:0000313" key="3">
    <source>
        <dbReference type="Proteomes" id="UP001189429"/>
    </source>
</evidence>
<comment type="caution">
    <text evidence="2">The sequence shown here is derived from an EMBL/GenBank/DDBJ whole genome shotgun (WGS) entry which is preliminary data.</text>
</comment>
<feature type="compositionally biased region" description="Basic and acidic residues" evidence="1">
    <location>
        <begin position="44"/>
        <end position="53"/>
    </location>
</feature>
<gene>
    <name evidence="2" type="ORF">PCOR1329_LOCUS13370</name>
</gene>
<dbReference type="EMBL" id="CAUYUJ010003947">
    <property type="protein sequence ID" value="CAK0807502.1"/>
    <property type="molecule type" value="Genomic_DNA"/>
</dbReference>
<organism evidence="2 3">
    <name type="scientific">Prorocentrum cordatum</name>
    <dbReference type="NCBI Taxonomy" id="2364126"/>
    <lineage>
        <taxon>Eukaryota</taxon>
        <taxon>Sar</taxon>
        <taxon>Alveolata</taxon>
        <taxon>Dinophyceae</taxon>
        <taxon>Prorocentrales</taxon>
        <taxon>Prorocentraceae</taxon>
        <taxon>Prorocentrum</taxon>
    </lineage>
</organism>
<sequence>EHGEPAELAVARVPSLGSPKDSRAATRSFTLSRSRSQLLVDLKWTEDAEHQPEPPEGILEQAQQGACSAK</sequence>
<protein>
    <submittedName>
        <fullName evidence="2">Uncharacterized protein</fullName>
    </submittedName>
</protein>
<proteinExistence type="predicted"/>
<evidence type="ECO:0000313" key="2">
    <source>
        <dbReference type="EMBL" id="CAK0807502.1"/>
    </source>
</evidence>
<keyword evidence="3" id="KW-1185">Reference proteome</keyword>
<accession>A0ABN9QMZ6</accession>
<evidence type="ECO:0000256" key="1">
    <source>
        <dbReference type="SAM" id="MobiDB-lite"/>
    </source>
</evidence>
<feature type="non-terminal residue" evidence="2">
    <location>
        <position position="1"/>
    </location>
</feature>
<reference evidence="2" key="1">
    <citation type="submission" date="2023-10" db="EMBL/GenBank/DDBJ databases">
        <authorList>
            <person name="Chen Y."/>
            <person name="Shah S."/>
            <person name="Dougan E. K."/>
            <person name="Thang M."/>
            <person name="Chan C."/>
        </authorList>
    </citation>
    <scope>NUCLEOTIDE SEQUENCE [LARGE SCALE GENOMIC DNA]</scope>
</reference>
<feature type="region of interest" description="Disordered" evidence="1">
    <location>
        <begin position="44"/>
        <end position="70"/>
    </location>
</feature>
<dbReference type="Proteomes" id="UP001189429">
    <property type="component" value="Unassembled WGS sequence"/>
</dbReference>
<feature type="compositionally biased region" description="Polar residues" evidence="1">
    <location>
        <begin position="61"/>
        <end position="70"/>
    </location>
</feature>